<evidence type="ECO:0000313" key="1">
    <source>
        <dbReference type="EMBL" id="GIY55996.1"/>
    </source>
</evidence>
<gene>
    <name evidence="1" type="primary">AVEN_182096_1</name>
    <name evidence="1" type="ORF">CEXT_700631</name>
</gene>
<name>A0AAV4UE50_CAEEX</name>
<accession>A0AAV4UE50</accession>
<proteinExistence type="predicted"/>
<protein>
    <submittedName>
        <fullName evidence="1">Uncharacterized protein</fullName>
    </submittedName>
</protein>
<dbReference type="Proteomes" id="UP001054945">
    <property type="component" value="Unassembled WGS sequence"/>
</dbReference>
<reference evidence="1 2" key="1">
    <citation type="submission" date="2021-06" db="EMBL/GenBank/DDBJ databases">
        <title>Caerostris extrusa draft genome.</title>
        <authorList>
            <person name="Kono N."/>
            <person name="Arakawa K."/>
        </authorList>
    </citation>
    <scope>NUCLEOTIDE SEQUENCE [LARGE SCALE GENOMIC DNA]</scope>
</reference>
<evidence type="ECO:0000313" key="2">
    <source>
        <dbReference type="Proteomes" id="UP001054945"/>
    </source>
</evidence>
<organism evidence="1 2">
    <name type="scientific">Caerostris extrusa</name>
    <name type="common">Bark spider</name>
    <name type="synonym">Caerostris bankana</name>
    <dbReference type="NCBI Taxonomy" id="172846"/>
    <lineage>
        <taxon>Eukaryota</taxon>
        <taxon>Metazoa</taxon>
        <taxon>Ecdysozoa</taxon>
        <taxon>Arthropoda</taxon>
        <taxon>Chelicerata</taxon>
        <taxon>Arachnida</taxon>
        <taxon>Araneae</taxon>
        <taxon>Araneomorphae</taxon>
        <taxon>Entelegynae</taxon>
        <taxon>Araneoidea</taxon>
        <taxon>Araneidae</taxon>
        <taxon>Caerostris</taxon>
    </lineage>
</organism>
<keyword evidence="2" id="KW-1185">Reference proteome</keyword>
<dbReference type="AlphaFoldDB" id="A0AAV4UE50"/>
<dbReference type="EMBL" id="BPLR01012711">
    <property type="protein sequence ID" value="GIY55996.1"/>
    <property type="molecule type" value="Genomic_DNA"/>
</dbReference>
<comment type="caution">
    <text evidence="1">The sequence shown here is derived from an EMBL/GenBank/DDBJ whole genome shotgun (WGS) entry which is preliminary data.</text>
</comment>
<sequence>MGGEDSERALANRVDARCGYNNLNSPFARRIVSEMDALLNEHNEMLKLFKSHMPKLLSDNHAIFINPEKQQLESTYVDSLHLLLATLPESWLATVQLSDKS</sequence>